<feature type="region of interest" description="Disordered" evidence="1">
    <location>
        <begin position="339"/>
        <end position="386"/>
    </location>
</feature>
<keyword evidence="3" id="KW-1185">Reference proteome</keyword>
<gene>
    <name evidence="2" type="ORF">ILEXP_LOCUS23569</name>
</gene>
<evidence type="ECO:0000256" key="1">
    <source>
        <dbReference type="SAM" id="MobiDB-lite"/>
    </source>
</evidence>
<proteinExistence type="predicted"/>
<feature type="compositionally biased region" description="Polar residues" evidence="1">
    <location>
        <begin position="456"/>
        <end position="486"/>
    </location>
</feature>
<evidence type="ECO:0000313" key="2">
    <source>
        <dbReference type="EMBL" id="CAK9155178.1"/>
    </source>
</evidence>
<organism evidence="2 3">
    <name type="scientific">Ilex paraguariensis</name>
    <name type="common">yerba mate</name>
    <dbReference type="NCBI Taxonomy" id="185542"/>
    <lineage>
        <taxon>Eukaryota</taxon>
        <taxon>Viridiplantae</taxon>
        <taxon>Streptophyta</taxon>
        <taxon>Embryophyta</taxon>
        <taxon>Tracheophyta</taxon>
        <taxon>Spermatophyta</taxon>
        <taxon>Magnoliopsida</taxon>
        <taxon>eudicotyledons</taxon>
        <taxon>Gunneridae</taxon>
        <taxon>Pentapetalae</taxon>
        <taxon>asterids</taxon>
        <taxon>campanulids</taxon>
        <taxon>Aquifoliales</taxon>
        <taxon>Aquifoliaceae</taxon>
        <taxon>Ilex</taxon>
    </lineage>
</organism>
<evidence type="ECO:0000313" key="3">
    <source>
        <dbReference type="Proteomes" id="UP001642360"/>
    </source>
</evidence>
<dbReference type="Proteomes" id="UP001642360">
    <property type="component" value="Unassembled WGS sequence"/>
</dbReference>
<dbReference type="AlphaFoldDB" id="A0ABC8SD93"/>
<feature type="region of interest" description="Disordered" evidence="1">
    <location>
        <begin position="146"/>
        <end position="210"/>
    </location>
</feature>
<feature type="compositionally biased region" description="Basic and acidic residues" evidence="1">
    <location>
        <begin position="360"/>
        <end position="386"/>
    </location>
</feature>
<accession>A0ABC8SD93</accession>
<dbReference type="PANTHER" id="PTHR34282:SF2">
    <property type="entry name" value="DUF3741 DOMAIN-CONTAINING PROTEIN"/>
    <property type="match status" value="1"/>
</dbReference>
<protein>
    <submittedName>
        <fullName evidence="2">Uncharacterized protein</fullName>
    </submittedName>
</protein>
<sequence length="511" mass="58358">MLGKLQEVSKYMSRLKNKQMEKGSGERADELGIERINSYRGFDEVGIDRTKSNRIAAEVGIERTKLNRRADDVGIDRTNSYGFRDHILSTEYQRPRLSADGFSRDCYEELRKAIRDGLARQNLLPNVSSQENVYFDRRKLDSLTQIPSFGSSHSSKDHSLQFTSSDSSSSKVEQEKPKGPNLIAKLMGVEEIPSKPLQSDSQKRLEGDKASNQSRLIYDVDMPKARKPHFDVQKVDQKWRTLEEIIETMQFKGLLKRNSADGLKNQTHHSIVSNLRKRLIHYAPSIVLIKPVHVPCLDAEAFHKDKSIHEEEALDSEEKLRNWKIKDEVPTRTISNQEAALNSRFTPKKKEVENNPIKRLRQEKESKDRKDVLAKPDEREVKTKEVRSYNKPKAFIPGNPKLQKKEPIEKKVDKIQKPASSARKPVEMENVTSKGVSKLHDQGKVTSTKVRRPESRSNISKIQTPQVLSSKTVTPTSPPVSRNSCNPKKRRQSASLSELMLKIEDARMTTC</sequence>
<feature type="region of interest" description="Disordered" evidence="1">
    <location>
        <begin position="410"/>
        <end position="496"/>
    </location>
</feature>
<comment type="caution">
    <text evidence="2">The sequence shown here is derived from an EMBL/GenBank/DDBJ whole genome shotgun (WGS) entry which is preliminary data.</text>
</comment>
<reference evidence="2 3" key="1">
    <citation type="submission" date="2024-02" db="EMBL/GenBank/DDBJ databases">
        <authorList>
            <person name="Vignale AGUSTIN F."/>
            <person name="Sosa J E."/>
            <person name="Modenutti C."/>
        </authorList>
    </citation>
    <scope>NUCLEOTIDE SEQUENCE [LARGE SCALE GENOMIC DNA]</scope>
</reference>
<dbReference type="PANTHER" id="PTHR34282">
    <property type="entry name" value="OS01G0228800 PROTEIN-RELATED"/>
    <property type="match status" value="1"/>
</dbReference>
<name>A0ABC8SD93_9AQUA</name>
<dbReference type="EMBL" id="CAUOFW020002647">
    <property type="protein sequence ID" value="CAK9155178.1"/>
    <property type="molecule type" value="Genomic_DNA"/>
</dbReference>